<dbReference type="SMART" id="SM00304">
    <property type="entry name" value="HAMP"/>
    <property type="match status" value="1"/>
</dbReference>
<dbReference type="SUPFAM" id="SSF58104">
    <property type="entry name" value="Methyl-accepting chemotaxis protein (MCP) signaling domain"/>
    <property type="match status" value="1"/>
</dbReference>
<evidence type="ECO:0000259" key="7">
    <source>
        <dbReference type="PROSITE" id="PS50885"/>
    </source>
</evidence>
<feature type="transmembrane region" description="Helical" evidence="5">
    <location>
        <begin position="307"/>
        <end position="326"/>
    </location>
</feature>
<dbReference type="FunFam" id="1.10.287.950:FF:000001">
    <property type="entry name" value="Methyl-accepting chemotaxis sensory transducer"/>
    <property type="match status" value="1"/>
</dbReference>
<keyword evidence="9" id="KW-1185">Reference proteome</keyword>
<dbReference type="Pfam" id="PF00672">
    <property type="entry name" value="HAMP"/>
    <property type="match status" value="1"/>
</dbReference>
<protein>
    <submittedName>
        <fullName evidence="8">Methyl-accepting chemotaxis protein</fullName>
    </submittedName>
</protein>
<dbReference type="AlphaFoldDB" id="A0A4R6M3V3"/>
<evidence type="ECO:0000256" key="4">
    <source>
        <dbReference type="PROSITE-ProRule" id="PRU00284"/>
    </source>
</evidence>
<dbReference type="Pfam" id="PF00015">
    <property type="entry name" value="MCPsignal"/>
    <property type="match status" value="1"/>
</dbReference>
<dbReference type="SMART" id="SM00283">
    <property type="entry name" value="MA"/>
    <property type="match status" value="1"/>
</dbReference>
<comment type="subcellular location">
    <subcellularLocation>
        <location evidence="1">Membrane</location>
    </subcellularLocation>
</comment>
<dbReference type="EMBL" id="SNXC01000015">
    <property type="protein sequence ID" value="TDO95943.1"/>
    <property type="molecule type" value="Genomic_DNA"/>
</dbReference>
<dbReference type="GO" id="GO:0006935">
    <property type="term" value="P:chemotaxis"/>
    <property type="evidence" value="ECO:0007669"/>
    <property type="project" value="UniProtKB-ARBA"/>
</dbReference>
<keyword evidence="5" id="KW-1133">Transmembrane helix</keyword>
<dbReference type="Proteomes" id="UP000294656">
    <property type="component" value="Unassembled WGS sequence"/>
</dbReference>
<keyword evidence="5" id="KW-0812">Transmembrane</keyword>
<keyword evidence="5" id="KW-0472">Membrane</keyword>
<gene>
    <name evidence="8" type="ORF">DFP79_3302</name>
</gene>
<evidence type="ECO:0000313" key="8">
    <source>
        <dbReference type="EMBL" id="TDO95943.1"/>
    </source>
</evidence>
<dbReference type="PROSITE" id="PS50885">
    <property type="entry name" value="HAMP"/>
    <property type="match status" value="1"/>
</dbReference>
<name>A0A4R6M3V3_9GAMM</name>
<comment type="similarity">
    <text evidence="3">Belongs to the methyl-accepting chemotaxis (MCP) protein family.</text>
</comment>
<evidence type="ECO:0000313" key="9">
    <source>
        <dbReference type="Proteomes" id="UP000294656"/>
    </source>
</evidence>
<dbReference type="PANTHER" id="PTHR32089:SF70">
    <property type="entry name" value="ENERGY TAXIS MODULATING METHYL ACCEPTING SENSORY TRANSDUCER"/>
    <property type="match status" value="1"/>
</dbReference>
<dbReference type="RefSeq" id="WP_133505004.1">
    <property type="nucleotide sequence ID" value="NZ_SNXC01000015.1"/>
</dbReference>
<dbReference type="InterPro" id="IPR003660">
    <property type="entry name" value="HAMP_dom"/>
</dbReference>
<evidence type="ECO:0000256" key="3">
    <source>
        <dbReference type="ARBA" id="ARBA00029447"/>
    </source>
</evidence>
<dbReference type="Gene3D" id="1.10.287.950">
    <property type="entry name" value="Methyl-accepting chemotaxis protein"/>
    <property type="match status" value="1"/>
</dbReference>
<dbReference type="GO" id="GO:0007165">
    <property type="term" value="P:signal transduction"/>
    <property type="evidence" value="ECO:0007669"/>
    <property type="project" value="UniProtKB-KW"/>
</dbReference>
<dbReference type="CDD" id="cd06225">
    <property type="entry name" value="HAMP"/>
    <property type="match status" value="1"/>
</dbReference>
<dbReference type="GO" id="GO:0016020">
    <property type="term" value="C:membrane"/>
    <property type="evidence" value="ECO:0007669"/>
    <property type="project" value="UniProtKB-SubCell"/>
</dbReference>
<dbReference type="PROSITE" id="PS50111">
    <property type="entry name" value="CHEMOTAXIS_TRANSDUC_2"/>
    <property type="match status" value="1"/>
</dbReference>
<feature type="domain" description="Methyl-accepting transducer" evidence="6">
    <location>
        <begin position="385"/>
        <end position="621"/>
    </location>
</feature>
<sequence>MSLSVVQRVLLGFTVLLALLLTVAATGFSGITKVEQRLEKVTGEVSEIVSSSNKLNDELSRANSSVLQYLLSLTPESLDSAQQEYALHQGLFQKSVANLTTVLAHYPELLSLVSNINSESSVFFSNADLATNNHRKMLSLHEEVNESKLDLKDSLSFAAEDLGMLVEDGETSEVKFAATYVRSQVESLALTISDYFDHSDLEYMQDLRNQMNKNVTAMQGKMQYLNDDSILELVNEIIDAVSSEEGVINKEYTFIKLDLESEMMAAMLSTSMKKMQSHVEALLNNAKAIQKQSTDEASDAASLSKSVVSVTVVVSVILAIAVALWVSRSIRVPLAQVMSVLDVVAKGDFTSRIKINTKDEFGDLAKWVNGLVDQLREVMGQIDQASNAVVSSSKENYDSAVMTQSMMKQQSEKTMVVASAMTEMAATVNEVAQNAEVTLHKIQGVDESAANSRQKMEHNISEVENLVSQIESSTNVVNRLDEHSQNIGRILEVIQDIAEQTNLLALNAAIEAARAGEQGRGFAVVADEVRTLATRTRASTEEINTVIGQLQQGVKETVSSMQICRTNAYSSVEEARNVGIALVDLQGLMNEIRDLSTQIATAAEQQSSVAQEINESVHEIADSSEMASEGAVKGQESCHTVSELASRQKDLLAQFKM</sequence>
<evidence type="ECO:0000256" key="1">
    <source>
        <dbReference type="ARBA" id="ARBA00004370"/>
    </source>
</evidence>
<organism evidence="8 9">
    <name type="scientific">Marinomonas balearica</name>
    <dbReference type="NCBI Taxonomy" id="491947"/>
    <lineage>
        <taxon>Bacteria</taxon>
        <taxon>Pseudomonadati</taxon>
        <taxon>Pseudomonadota</taxon>
        <taxon>Gammaproteobacteria</taxon>
        <taxon>Oceanospirillales</taxon>
        <taxon>Oceanospirillaceae</taxon>
        <taxon>Marinomonas</taxon>
    </lineage>
</organism>
<evidence type="ECO:0000256" key="5">
    <source>
        <dbReference type="SAM" id="Phobius"/>
    </source>
</evidence>
<keyword evidence="2 4" id="KW-0807">Transducer</keyword>
<comment type="caution">
    <text evidence="8">The sequence shown here is derived from an EMBL/GenBank/DDBJ whole genome shotgun (WGS) entry which is preliminary data.</text>
</comment>
<dbReference type="CDD" id="cd11386">
    <property type="entry name" value="MCP_signal"/>
    <property type="match status" value="1"/>
</dbReference>
<proteinExistence type="inferred from homology"/>
<dbReference type="PANTHER" id="PTHR32089">
    <property type="entry name" value="METHYL-ACCEPTING CHEMOTAXIS PROTEIN MCPB"/>
    <property type="match status" value="1"/>
</dbReference>
<accession>A0A4R6M3V3</accession>
<dbReference type="InterPro" id="IPR004089">
    <property type="entry name" value="MCPsignal_dom"/>
</dbReference>
<feature type="domain" description="HAMP" evidence="7">
    <location>
        <begin position="328"/>
        <end position="380"/>
    </location>
</feature>
<evidence type="ECO:0000259" key="6">
    <source>
        <dbReference type="PROSITE" id="PS50111"/>
    </source>
</evidence>
<reference evidence="8 9" key="1">
    <citation type="submission" date="2019-03" db="EMBL/GenBank/DDBJ databases">
        <title>Genomic Encyclopedia of Type Strains, Phase III (KMG-III): the genomes of soil and plant-associated and newly described type strains.</title>
        <authorList>
            <person name="Whitman W."/>
        </authorList>
    </citation>
    <scope>NUCLEOTIDE SEQUENCE [LARGE SCALE GENOMIC DNA]</scope>
    <source>
        <strain evidence="8 9">CECT 7378</strain>
    </source>
</reference>
<evidence type="ECO:0000256" key="2">
    <source>
        <dbReference type="ARBA" id="ARBA00023224"/>
    </source>
</evidence>
<dbReference type="OrthoDB" id="5693655at2"/>